<feature type="transmembrane region" description="Helical" evidence="1">
    <location>
        <begin position="647"/>
        <end position="668"/>
    </location>
</feature>
<keyword evidence="1" id="KW-0812">Transmembrane</keyword>
<sequence length="682" mass="76088">MTNFKYNRWLIGCIIVGLIAALYIGWNRHIVEENNMTVELVFDYDDIVELARIEGVPMQTVMEQMKDTGVSSLAVYESTLKKLSENGKAATVSGSALLNSYYSGLLTEPSWCQLIEKGLIVPENIYIVCHDETTFKEVKEDLERRLSEDRISILQAGNVRVISAKANSEKVLKWNLGLSTEEMRIVNEAGFYIVARPSNYQAVTQSDIGSVFDRLKGFNVSDIIFSGDEVLGHPDYITDTANAFQADELTLGLIEHPQQLQFFKQEGLMELVKKNHYKAARVYSIPKDEQVKMKVNQAVERLILTDEERNVRINLMRIFEKPESGMTLLETNLKYVKYVKDGLEEKGFTIGRAGTYELYYPQKICFILLTVGAVAAGVLYLSLVFPMRNRYQYMLLILISAILITPLALGKGAIVRSAVALASANLFPALAVIWQMDRWRTGKFSSNTSLAKIMVAGAVALITTGFLSFIGGAYVASILGDVEYFLEIYIFRGVKLTFILPIILVTIAYLRRFNLFGGEEYSGNILGQVKKILDCPVYVKSLIFFAVAAVGALIFIGRSGHTMGVPVPAIELKLRAFLEQVFYARPRSKELFIGHPAFMLAVMAVYKKWPNFLFFVLVIVATIGQGSLVETFAHLRTPVFMSFMRGLGGLVLGAGVGMIAMLLAHLLYNLSSFVGRGTTKDE</sequence>
<keyword evidence="1" id="KW-1133">Transmembrane helix</keyword>
<feature type="transmembrane region" description="Helical" evidence="1">
    <location>
        <begin position="612"/>
        <end position="635"/>
    </location>
</feature>
<feature type="transmembrane region" description="Helical" evidence="1">
    <location>
        <begin position="391"/>
        <end position="410"/>
    </location>
</feature>
<feature type="transmembrane region" description="Helical" evidence="1">
    <location>
        <begin position="454"/>
        <end position="477"/>
    </location>
</feature>
<dbReference type="InterPro" id="IPR043748">
    <property type="entry name" value="DUF5693"/>
</dbReference>
<feature type="transmembrane region" description="Helical" evidence="1">
    <location>
        <begin position="364"/>
        <end position="385"/>
    </location>
</feature>
<dbReference type="RefSeq" id="WP_147670141.1">
    <property type="nucleotide sequence ID" value="NZ_CP120678.1"/>
</dbReference>
<keyword evidence="3" id="KW-1185">Reference proteome</keyword>
<evidence type="ECO:0000313" key="2">
    <source>
        <dbReference type="EMBL" id="WIW70358.1"/>
    </source>
</evidence>
<gene>
    <name evidence="2" type="ORF">P3F81_10740</name>
</gene>
<feature type="transmembrane region" description="Helical" evidence="1">
    <location>
        <begin position="537"/>
        <end position="556"/>
    </location>
</feature>
<protein>
    <submittedName>
        <fullName evidence="2">DUF5693 family protein</fullName>
    </submittedName>
</protein>
<keyword evidence="1" id="KW-0472">Membrane</keyword>
<feature type="transmembrane region" description="Helical" evidence="1">
    <location>
        <begin position="417"/>
        <end position="434"/>
    </location>
</feature>
<name>A0A9Y2AI31_9FIRM</name>
<evidence type="ECO:0000256" key="1">
    <source>
        <dbReference type="SAM" id="Phobius"/>
    </source>
</evidence>
<dbReference type="KEGG" id="sgbi:P3F81_10740"/>
<reference evidence="2" key="1">
    <citation type="submission" date="2023-03" db="EMBL/GenBank/DDBJ databases">
        <title>Selenobaculum gbiensis gen. nov. sp. nov., a new bacterium isolated from the gut microbiota of IBD patient.</title>
        <authorList>
            <person name="Yeo S."/>
            <person name="Park H."/>
            <person name="Huh C.S."/>
        </authorList>
    </citation>
    <scope>NUCLEOTIDE SEQUENCE</scope>
    <source>
        <strain evidence="2">ICN-92133</strain>
    </source>
</reference>
<dbReference type="AlphaFoldDB" id="A0A9Y2AI31"/>
<organism evidence="2 3">
    <name type="scientific">Selenobaculum gibii</name>
    <dbReference type="NCBI Taxonomy" id="3054208"/>
    <lineage>
        <taxon>Bacteria</taxon>
        <taxon>Bacillati</taxon>
        <taxon>Bacillota</taxon>
        <taxon>Negativicutes</taxon>
        <taxon>Selenomonadales</taxon>
        <taxon>Selenomonadaceae</taxon>
        <taxon>Selenobaculum</taxon>
    </lineage>
</organism>
<dbReference type="Proteomes" id="UP001243623">
    <property type="component" value="Chromosome"/>
</dbReference>
<feature type="transmembrane region" description="Helical" evidence="1">
    <location>
        <begin position="489"/>
        <end position="510"/>
    </location>
</feature>
<dbReference type="Pfam" id="PF18949">
    <property type="entry name" value="DUF5693"/>
    <property type="match status" value="1"/>
</dbReference>
<feature type="transmembrane region" description="Helical" evidence="1">
    <location>
        <begin position="6"/>
        <end position="26"/>
    </location>
</feature>
<proteinExistence type="predicted"/>
<accession>A0A9Y2AI31</accession>
<dbReference type="EMBL" id="CP120678">
    <property type="protein sequence ID" value="WIW70358.1"/>
    <property type="molecule type" value="Genomic_DNA"/>
</dbReference>
<evidence type="ECO:0000313" key="3">
    <source>
        <dbReference type="Proteomes" id="UP001243623"/>
    </source>
</evidence>